<protein>
    <submittedName>
        <fullName evidence="2">DUF559 domain-containing protein</fullName>
    </submittedName>
</protein>
<sequence length="207" mass="23742">MTGVAVTTRERTVLDCARRLPRLEAVAAVDQLLSLGADTDQVDGLVSSLTGHSHARRVRSVLDGADPQAASAMESWCRCLVRDAEPPHPHSQVPLLLPDGRRAFLDLGFPRYRLALEYDGREHHTRPADQSHDKRRRAQFRDLGWEVLVVTSANVVESPDQVLSALLLRLQRRGWAPHPARLRRIQRRINYMAMCRRRDREHWYESY</sequence>
<organism evidence="2 3">
    <name type="scientific">Thermobifida halotolerans</name>
    <dbReference type="NCBI Taxonomy" id="483545"/>
    <lineage>
        <taxon>Bacteria</taxon>
        <taxon>Bacillati</taxon>
        <taxon>Actinomycetota</taxon>
        <taxon>Actinomycetes</taxon>
        <taxon>Streptosporangiales</taxon>
        <taxon>Nocardiopsidaceae</taxon>
        <taxon>Thermobifida</taxon>
    </lineage>
</organism>
<evidence type="ECO:0000313" key="2">
    <source>
        <dbReference type="EMBL" id="UOE20018.1"/>
    </source>
</evidence>
<dbReference type="SUPFAM" id="SSF52980">
    <property type="entry name" value="Restriction endonuclease-like"/>
    <property type="match status" value="1"/>
</dbReference>
<name>A0AA97M4B3_9ACTN</name>
<dbReference type="Proteomes" id="UP000265719">
    <property type="component" value="Chromosome"/>
</dbReference>
<dbReference type="Gene3D" id="3.40.960.10">
    <property type="entry name" value="VSR Endonuclease"/>
    <property type="match status" value="1"/>
</dbReference>
<accession>A0AA97M4B3</accession>
<dbReference type="InterPro" id="IPR007569">
    <property type="entry name" value="DUF559"/>
</dbReference>
<reference evidence="2" key="1">
    <citation type="submission" date="2020-10" db="EMBL/GenBank/DDBJ databases">
        <title>De novo genome project of the cellulose decomposer Thermobifida halotolerans type strain.</title>
        <authorList>
            <person name="Nagy I."/>
            <person name="Horvath B."/>
            <person name="Kukolya J."/>
            <person name="Nagy I."/>
            <person name="Orsini M."/>
        </authorList>
    </citation>
    <scope>NUCLEOTIDE SEQUENCE</scope>
    <source>
        <strain evidence="2">DSM 44931</strain>
    </source>
</reference>
<gene>
    <name evidence="2" type="ORF">NI17_001830</name>
</gene>
<evidence type="ECO:0000259" key="1">
    <source>
        <dbReference type="Pfam" id="PF04480"/>
    </source>
</evidence>
<proteinExistence type="predicted"/>
<dbReference type="InterPro" id="IPR011335">
    <property type="entry name" value="Restrct_endonuc-II-like"/>
</dbReference>
<keyword evidence="3" id="KW-1185">Reference proteome</keyword>
<dbReference type="AlphaFoldDB" id="A0AA97M4B3"/>
<evidence type="ECO:0000313" key="3">
    <source>
        <dbReference type="Proteomes" id="UP000265719"/>
    </source>
</evidence>
<feature type="domain" description="DUF559" evidence="1">
    <location>
        <begin position="106"/>
        <end position="170"/>
    </location>
</feature>
<dbReference type="Pfam" id="PF04480">
    <property type="entry name" value="DUF559"/>
    <property type="match status" value="1"/>
</dbReference>
<dbReference type="KEGG" id="thao:NI17_001830"/>
<dbReference type="RefSeq" id="WP_147416923.1">
    <property type="nucleotide sequence ID" value="NZ_CP063196.1"/>
</dbReference>
<dbReference type="EMBL" id="CP063196">
    <property type="protein sequence ID" value="UOE20018.1"/>
    <property type="molecule type" value="Genomic_DNA"/>
</dbReference>